<dbReference type="InterPro" id="IPR034694">
    <property type="entry name" value="HPF_long/plastid"/>
</dbReference>
<dbReference type="Proteomes" id="UP000003280">
    <property type="component" value="Unassembled WGS sequence"/>
</dbReference>
<comment type="similarity">
    <text evidence="2">Belongs to the HPF/YfiA ribosome-associated protein family. Long HPF subfamily.</text>
</comment>
<dbReference type="CDD" id="cd00552">
    <property type="entry name" value="RaiA"/>
    <property type="match status" value="1"/>
</dbReference>
<accession>E0NJH7</accession>
<keyword evidence="5" id="KW-1185">Reference proteome</keyword>
<dbReference type="PANTHER" id="PTHR33231:SF1">
    <property type="entry name" value="30S RIBOSOMAL PROTEIN"/>
    <property type="match status" value="1"/>
</dbReference>
<dbReference type="GO" id="GO:0045900">
    <property type="term" value="P:negative regulation of translational elongation"/>
    <property type="evidence" value="ECO:0007669"/>
    <property type="project" value="TreeGrafter"/>
</dbReference>
<dbReference type="SUPFAM" id="SSF69754">
    <property type="entry name" value="Ribosome binding protein Y (YfiA homologue)"/>
    <property type="match status" value="1"/>
</dbReference>
<evidence type="ECO:0000313" key="4">
    <source>
        <dbReference type="EMBL" id="EFM25997.1"/>
    </source>
</evidence>
<keyword evidence="1 2" id="KW-0810">Translation regulation</keyword>
<dbReference type="Gene3D" id="3.30.505.50">
    <property type="entry name" value="Sigma 54 modulation/S30EA ribosomal protein, C-terminal domain"/>
    <property type="match status" value="1"/>
</dbReference>
<comment type="function">
    <text evidence="2">Required for dimerization of active 70S ribosomes into 100S ribosomes in stationary phase; 100S ribosomes are translationally inactive and sometimes present during exponential growth.</text>
</comment>
<dbReference type="EMBL" id="AEEH01000018">
    <property type="protein sequence ID" value="EFM25997.1"/>
    <property type="molecule type" value="Genomic_DNA"/>
</dbReference>
<sequence length="174" mass="20507">MKLILTGKNLTLTDDLKALAEKKLSKLDKYFADEVEARAVFSHIKNRKRIEVTVFLKGATLRAEETSDDMETSMDKVVDVLSRQVRKYKTRLKNKSQEKETIRFDNFEEPKEEPKEKIVKRKRFKIHPMFEEEAVVQMELLNHDFFVYINEKDGTPAVIYRRDDGDYGIIETEN</sequence>
<dbReference type="InterPro" id="IPR038416">
    <property type="entry name" value="Ribosom_S30AE_C_sf"/>
</dbReference>
<dbReference type="HAMAP" id="MF_00839">
    <property type="entry name" value="HPF"/>
    <property type="match status" value="1"/>
</dbReference>
<dbReference type="Pfam" id="PF16321">
    <property type="entry name" value="Ribosom_S30AE_C"/>
    <property type="match status" value="1"/>
</dbReference>
<protein>
    <recommendedName>
        <fullName evidence="2">Ribosome hibernation promoting factor</fullName>
        <shortName evidence="2">HPF</shortName>
    </recommendedName>
</protein>
<dbReference type="PANTHER" id="PTHR33231">
    <property type="entry name" value="30S RIBOSOMAL PROTEIN"/>
    <property type="match status" value="1"/>
</dbReference>
<dbReference type="GO" id="GO:0043024">
    <property type="term" value="F:ribosomal small subunit binding"/>
    <property type="evidence" value="ECO:0007669"/>
    <property type="project" value="TreeGrafter"/>
</dbReference>
<dbReference type="OrthoDB" id="9794975at2"/>
<proteinExistence type="inferred from homology"/>
<dbReference type="InterPro" id="IPR050574">
    <property type="entry name" value="HPF/YfiA_ribosome-assoc"/>
</dbReference>
<reference evidence="4 5" key="1">
    <citation type="submission" date="2010-07" db="EMBL/GenBank/DDBJ databases">
        <authorList>
            <person name="Muzny D."/>
            <person name="Qin X."/>
            <person name="Deng J."/>
            <person name="Jiang H."/>
            <person name="Liu Y."/>
            <person name="Qu J."/>
            <person name="Song X.-Z."/>
            <person name="Zhang L."/>
            <person name="Thornton R."/>
            <person name="Coyle M."/>
            <person name="Francisco L."/>
            <person name="Jackson L."/>
            <person name="Javaid M."/>
            <person name="Korchina V."/>
            <person name="Kovar C."/>
            <person name="Mata R."/>
            <person name="Mathew T."/>
            <person name="Ngo R."/>
            <person name="Nguyen L."/>
            <person name="Nguyen N."/>
            <person name="Okwuonu G."/>
            <person name="Ongeri F."/>
            <person name="Pham C."/>
            <person name="Simmons D."/>
            <person name="Wilczek-Boney K."/>
            <person name="Hale W."/>
            <person name="Jakkamsetti A."/>
            <person name="Pham P."/>
            <person name="Ruth R."/>
            <person name="San Lucas F."/>
            <person name="Warren J."/>
            <person name="Zhang J."/>
            <person name="Zhao Z."/>
            <person name="Zhou C."/>
            <person name="Zhu D."/>
            <person name="Lee S."/>
            <person name="Bess C."/>
            <person name="Blankenburg K."/>
            <person name="Forbes L."/>
            <person name="Fu Q."/>
            <person name="Gubbala S."/>
            <person name="Hirani K."/>
            <person name="Jayaseelan J.C."/>
            <person name="Lara F."/>
            <person name="Munidasa M."/>
            <person name="Palculict T."/>
            <person name="Patil S."/>
            <person name="Pu L.-L."/>
            <person name="Saada N."/>
            <person name="Tang L."/>
            <person name="Weissenberger G."/>
            <person name="Zhu Y."/>
            <person name="Hemphill L."/>
            <person name="Shang Y."/>
            <person name="Youmans B."/>
            <person name="Ayvaz T."/>
            <person name="Ross M."/>
            <person name="Santibanez J."/>
            <person name="Aqrawi P."/>
            <person name="Gross S."/>
            <person name="Joshi V."/>
            <person name="Fowler G."/>
            <person name="Nazareth L."/>
            <person name="Reid J."/>
            <person name="Worley K."/>
            <person name="Petrosino J."/>
            <person name="Highlander S."/>
            <person name="Gibbs R."/>
        </authorList>
    </citation>
    <scope>NUCLEOTIDE SEQUENCE [LARGE SCALE GENOMIC DNA]</scope>
    <source>
        <strain evidence="4 5">ATCC BAA-1640</strain>
    </source>
</reference>
<dbReference type="AlphaFoldDB" id="E0NJH7"/>
<gene>
    <name evidence="4" type="primary">raiA</name>
    <name evidence="2" type="synonym">hpf</name>
    <name evidence="4" type="ORF">HMPREF9225_0316</name>
</gene>
<dbReference type="InterPro" id="IPR032528">
    <property type="entry name" value="Ribosom_S30AE_C"/>
</dbReference>
<dbReference type="RefSeq" id="WP_008901152.1">
    <property type="nucleotide sequence ID" value="NZ_GL397071.1"/>
</dbReference>
<comment type="caution">
    <text evidence="4">The sequence shown here is derived from an EMBL/GenBank/DDBJ whole genome shotgun (WGS) entry which is preliminary data.</text>
</comment>
<dbReference type="Gene3D" id="3.30.160.100">
    <property type="entry name" value="Ribosome hibernation promotion factor-like"/>
    <property type="match status" value="1"/>
</dbReference>
<organism evidence="4 5">
    <name type="scientific">Peptoniphilus duerdenii ATCC BAA-1640</name>
    <dbReference type="NCBI Taxonomy" id="862517"/>
    <lineage>
        <taxon>Bacteria</taxon>
        <taxon>Bacillati</taxon>
        <taxon>Bacillota</taxon>
        <taxon>Tissierellia</taxon>
        <taxon>Tissierellales</taxon>
        <taxon>Peptoniphilaceae</taxon>
        <taxon>Peptoniphilus</taxon>
    </lineage>
</organism>
<evidence type="ECO:0000313" key="5">
    <source>
        <dbReference type="Proteomes" id="UP000003280"/>
    </source>
</evidence>
<dbReference type="GO" id="GO:0022627">
    <property type="term" value="C:cytosolic small ribosomal subunit"/>
    <property type="evidence" value="ECO:0007669"/>
    <property type="project" value="TreeGrafter"/>
</dbReference>
<dbReference type="NCBIfam" id="TIGR00741">
    <property type="entry name" value="yfiA"/>
    <property type="match status" value="1"/>
</dbReference>
<dbReference type="Pfam" id="PF02482">
    <property type="entry name" value="Ribosomal_S30AE"/>
    <property type="match status" value="1"/>
</dbReference>
<dbReference type="InterPro" id="IPR003489">
    <property type="entry name" value="RHF/RaiA"/>
</dbReference>
<keyword evidence="2" id="KW-0963">Cytoplasm</keyword>
<evidence type="ECO:0000256" key="1">
    <source>
        <dbReference type="ARBA" id="ARBA00022845"/>
    </source>
</evidence>
<evidence type="ECO:0000256" key="2">
    <source>
        <dbReference type="HAMAP-Rule" id="MF_00839"/>
    </source>
</evidence>
<evidence type="ECO:0000259" key="3">
    <source>
        <dbReference type="Pfam" id="PF16321"/>
    </source>
</evidence>
<name>E0NJH7_9FIRM</name>
<comment type="subunit">
    <text evidence="2">Interacts with 100S ribosomes.</text>
</comment>
<dbReference type="eggNOG" id="COG1544">
    <property type="taxonomic scope" value="Bacteria"/>
</dbReference>
<dbReference type="InterPro" id="IPR036567">
    <property type="entry name" value="RHF-like"/>
</dbReference>
<feature type="domain" description="Sigma 54 modulation/S30EA ribosomal protein C-terminal" evidence="3">
    <location>
        <begin position="115"/>
        <end position="169"/>
    </location>
</feature>
<dbReference type="STRING" id="862517.HMPREF9225_0316"/>
<comment type="subcellular location">
    <subcellularLocation>
        <location evidence="2">Cytoplasm</location>
    </subcellularLocation>
</comment>
<dbReference type="HOGENOM" id="CLU_071472_0_3_9"/>